<keyword evidence="1" id="KW-1133">Transmembrane helix</keyword>
<evidence type="ECO:0000313" key="3">
    <source>
        <dbReference type="Proteomes" id="UP001209540"/>
    </source>
</evidence>
<name>A0AAD5PGQ2_9FUNG</name>
<feature type="transmembrane region" description="Helical" evidence="1">
    <location>
        <begin position="43"/>
        <end position="61"/>
    </location>
</feature>
<dbReference type="Proteomes" id="UP001209540">
    <property type="component" value="Unassembled WGS sequence"/>
</dbReference>
<gene>
    <name evidence="2" type="ORF">BDA99DRAFT_536705</name>
</gene>
<accession>A0AAD5PGQ2</accession>
<dbReference type="AlphaFoldDB" id="A0AAD5PGQ2"/>
<feature type="transmembrane region" description="Helical" evidence="1">
    <location>
        <begin position="7"/>
        <end position="31"/>
    </location>
</feature>
<protein>
    <submittedName>
        <fullName evidence="2">Uncharacterized protein</fullName>
    </submittedName>
</protein>
<sequence>MTIDVIHVTYFTFFFFIIVLIYAHLVIPYILDVELLTYFLNDAFKWNMLNMLFIATGSIIWNNCFNGNRGMFTITGRRNDPVSAFIDTFGSSYGFIDKFITRLDPGL</sequence>
<keyword evidence="1" id="KW-0812">Transmembrane</keyword>
<reference evidence="2" key="2">
    <citation type="submission" date="2023-02" db="EMBL/GenBank/DDBJ databases">
        <authorList>
            <consortium name="DOE Joint Genome Institute"/>
            <person name="Mondo S.J."/>
            <person name="Chang Y."/>
            <person name="Wang Y."/>
            <person name="Ahrendt S."/>
            <person name="Andreopoulos W."/>
            <person name="Barry K."/>
            <person name="Beard J."/>
            <person name="Benny G.L."/>
            <person name="Blankenship S."/>
            <person name="Bonito G."/>
            <person name="Cuomo C."/>
            <person name="Desiro A."/>
            <person name="Gervers K.A."/>
            <person name="Hundley H."/>
            <person name="Kuo A."/>
            <person name="LaButti K."/>
            <person name="Lang B.F."/>
            <person name="Lipzen A."/>
            <person name="O'Donnell K."/>
            <person name="Pangilinan J."/>
            <person name="Reynolds N."/>
            <person name="Sandor L."/>
            <person name="Smith M.W."/>
            <person name="Tsang A."/>
            <person name="Grigoriev I.V."/>
            <person name="Stajich J.E."/>
            <person name="Spatafora J.W."/>
        </authorList>
    </citation>
    <scope>NUCLEOTIDE SEQUENCE</scope>
    <source>
        <strain evidence="2">RSA 2281</strain>
    </source>
</reference>
<comment type="caution">
    <text evidence="2">The sequence shown here is derived from an EMBL/GenBank/DDBJ whole genome shotgun (WGS) entry which is preliminary data.</text>
</comment>
<keyword evidence="1" id="KW-0472">Membrane</keyword>
<evidence type="ECO:0000256" key="1">
    <source>
        <dbReference type="SAM" id="Phobius"/>
    </source>
</evidence>
<dbReference type="EMBL" id="JAIXMP010000011">
    <property type="protein sequence ID" value="KAI9265223.1"/>
    <property type="molecule type" value="Genomic_DNA"/>
</dbReference>
<evidence type="ECO:0000313" key="2">
    <source>
        <dbReference type="EMBL" id="KAI9265223.1"/>
    </source>
</evidence>
<proteinExistence type="predicted"/>
<organism evidence="2 3">
    <name type="scientific">Phascolomyces articulosus</name>
    <dbReference type="NCBI Taxonomy" id="60185"/>
    <lineage>
        <taxon>Eukaryota</taxon>
        <taxon>Fungi</taxon>
        <taxon>Fungi incertae sedis</taxon>
        <taxon>Mucoromycota</taxon>
        <taxon>Mucoromycotina</taxon>
        <taxon>Mucoromycetes</taxon>
        <taxon>Mucorales</taxon>
        <taxon>Lichtheimiaceae</taxon>
        <taxon>Phascolomyces</taxon>
    </lineage>
</organism>
<reference evidence="2" key="1">
    <citation type="journal article" date="2022" name="IScience">
        <title>Evolution of zygomycete secretomes and the origins of terrestrial fungal ecologies.</title>
        <authorList>
            <person name="Chang Y."/>
            <person name="Wang Y."/>
            <person name="Mondo S."/>
            <person name="Ahrendt S."/>
            <person name="Andreopoulos W."/>
            <person name="Barry K."/>
            <person name="Beard J."/>
            <person name="Benny G.L."/>
            <person name="Blankenship S."/>
            <person name="Bonito G."/>
            <person name="Cuomo C."/>
            <person name="Desiro A."/>
            <person name="Gervers K.A."/>
            <person name="Hundley H."/>
            <person name="Kuo A."/>
            <person name="LaButti K."/>
            <person name="Lang B.F."/>
            <person name="Lipzen A."/>
            <person name="O'Donnell K."/>
            <person name="Pangilinan J."/>
            <person name="Reynolds N."/>
            <person name="Sandor L."/>
            <person name="Smith M.E."/>
            <person name="Tsang A."/>
            <person name="Grigoriev I.V."/>
            <person name="Stajich J.E."/>
            <person name="Spatafora J.W."/>
        </authorList>
    </citation>
    <scope>NUCLEOTIDE SEQUENCE</scope>
    <source>
        <strain evidence="2">RSA 2281</strain>
    </source>
</reference>
<keyword evidence="3" id="KW-1185">Reference proteome</keyword>